<dbReference type="InterPro" id="IPR016160">
    <property type="entry name" value="Ald_DH_CS_CYS"/>
</dbReference>
<dbReference type="EMBL" id="CP116341">
    <property type="protein sequence ID" value="WOV82899.1"/>
    <property type="molecule type" value="Genomic_DNA"/>
</dbReference>
<dbReference type="Gene3D" id="3.40.605.10">
    <property type="entry name" value="Aldehyde Dehydrogenase, Chain A, domain 1"/>
    <property type="match status" value="1"/>
</dbReference>
<evidence type="ECO:0000313" key="5">
    <source>
        <dbReference type="EMBL" id="WOV82899.1"/>
    </source>
</evidence>
<dbReference type="InterPro" id="IPR016161">
    <property type="entry name" value="Ald_DH/histidinol_DH"/>
</dbReference>
<dbReference type="PROSITE" id="PS00070">
    <property type="entry name" value="ALDEHYDE_DEHYDR_CYS"/>
    <property type="match status" value="1"/>
</dbReference>
<evidence type="ECO:0000256" key="1">
    <source>
        <dbReference type="ARBA" id="ARBA00023002"/>
    </source>
</evidence>
<dbReference type="CDD" id="cd07103">
    <property type="entry name" value="ALDH_F5_SSADH_GabD"/>
    <property type="match status" value="1"/>
</dbReference>
<dbReference type="InterPro" id="IPR016163">
    <property type="entry name" value="Ald_DH_C"/>
</dbReference>
<comment type="similarity">
    <text evidence="3">Belongs to the aldehyde dehydrogenase family.</text>
</comment>
<accession>A0ABZ0KRU9</accession>
<dbReference type="PANTHER" id="PTHR43353:SF5">
    <property type="entry name" value="SUCCINATE-SEMIALDEHYDE DEHYDROGENASE, MITOCHONDRIAL"/>
    <property type="match status" value="1"/>
</dbReference>
<evidence type="ECO:0000256" key="2">
    <source>
        <dbReference type="PROSITE-ProRule" id="PRU10007"/>
    </source>
</evidence>
<dbReference type="InterPro" id="IPR015590">
    <property type="entry name" value="Aldehyde_DH_dom"/>
</dbReference>
<dbReference type="InterPro" id="IPR029510">
    <property type="entry name" value="Ald_DH_CS_GLU"/>
</dbReference>
<dbReference type="PROSITE" id="PS00687">
    <property type="entry name" value="ALDEHYDE_DEHYDR_GLU"/>
    <property type="match status" value="1"/>
</dbReference>
<dbReference type="InterPro" id="IPR016162">
    <property type="entry name" value="Ald_DH_N"/>
</dbReference>
<protein>
    <submittedName>
        <fullName evidence="5">NAD-dependent succinate-semialdehyde dehydrogenase</fullName>
    </submittedName>
</protein>
<proteinExistence type="inferred from homology"/>
<reference evidence="5 6" key="1">
    <citation type="submission" date="2023-01" db="EMBL/GenBank/DDBJ databases">
        <title>Sporosarcina sp. nov., isolated from Korean tranditional fermented seafood 'Jeotgal'.</title>
        <authorList>
            <person name="Yang A.-I."/>
        </authorList>
    </citation>
    <scope>NUCLEOTIDE SEQUENCE [LARGE SCALE GENOMIC DNA]</scope>
    <source>
        <strain evidence="5 6">B2O-1</strain>
    </source>
</reference>
<name>A0ABZ0KRU9_9BACL</name>
<evidence type="ECO:0000313" key="6">
    <source>
        <dbReference type="Proteomes" id="UP001303532"/>
    </source>
</evidence>
<sequence length="472" mass="51109">MESYEMIIGKPDFGDKLEKISIVNPFTQKEIADVPNGGEKEAVLAVDEASKAFPDWAALSAYERSELIMKWHDLIERDKYDLAKTMTLEQGKPTKEAVGEIDYANGFNEWYAEEAKRLYGETIPATQQNKRMFVTKQPVGVVAAITPWNFPAAMITRKVAPALAVGCTVVIKPSRQTPLTAIKLGRLALEAGIPPGVVNVVTGDSKTISDAWLEDGRVKKITFTGSTEVGRGLMKKASDTVKKVSLELGGLAPAIVMEDSNLEKAADGVIATKFRNAGQTCVCANRVYVQESIVEEFTKIFTAKVQALKTGDGLAEGTKIGPLIDEKAIEKVEKHVKDALDKGAKVATGGKKLDGLIYEPTVLTGVTEDMLCMNEETFGPVAPISVFKTEEEAIQRANDTIFGLAAYLFTENLSRGIRMSEQLEYGIVGLNDGSPSSPQAPFGGFKQSGLGREGGRQGIEEFVEVKYISVGL</sequence>
<feature type="active site" evidence="2">
    <location>
        <position position="247"/>
    </location>
</feature>
<dbReference type="RefSeq" id="WP_323690571.1">
    <property type="nucleotide sequence ID" value="NZ_CP116341.1"/>
</dbReference>
<dbReference type="Pfam" id="PF00171">
    <property type="entry name" value="Aldedh"/>
    <property type="match status" value="1"/>
</dbReference>
<dbReference type="Proteomes" id="UP001303532">
    <property type="component" value="Chromosome"/>
</dbReference>
<gene>
    <name evidence="5" type="ORF">PGH26_08060</name>
</gene>
<organism evidence="5 6">
    <name type="scientific">Sporosarcina jeotgali</name>
    <dbReference type="NCBI Taxonomy" id="3020056"/>
    <lineage>
        <taxon>Bacteria</taxon>
        <taxon>Bacillati</taxon>
        <taxon>Bacillota</taxon>
        <taxon>Bacilli</taxon>
        <taxon>Bacillales</taxon>
        <taxon>Caryophanaceae</taxon>
        <taxon>Sporosarcina</taxon>
    </lineage>
</organism>
<evidence type="ECO:0000256" key="3">
    <source>
        <dbReference type="RuleBase" id="RU003345"/>
    </source>
</evidence>
<evidence type="ECO:0000259" key="4">
    <source>
        <dbReference type="Pfam" id="PF00171"/>
    </source>
</evidence>
<keyword evidence="6" id="KW-1185">Reference proteome</keyword>
<feature type="domain" description="Aldehyde dehydrogenase" evidence="4">
    <location>
        <begin position="18"/>
        <end position="468"/>
    </location>
</feature>
<keyword evidence="1 3" id="KW-0560">Oxidoreductase</keyword>
<dbReference type="Gene3D" id="3.40.309.10">
    <property type="entry name" value="Aldehyde Dehydrogenase, Chain A, domain 2"/>
    <property type="match status" value="1"/>
</dbReference>
<dbReference type="SUPFAM" id="SSF53720">
    <property type="entry name" value="ALDH-like"/>
    <property type="match status" value="1"/>
</dbReference>
<dbReference type="InterPro" id="IPR050740">
    <property type="entry name" value="Aldehyde_DH_Superfamily"/>
</dbReference>
<dbReference type="PANTHER" id="PTHR43353">
    <property type="entry name" value="SUCCINATE-SEMIALDEHYDE DEHYDROGENASE, MITOCHONDRIAL"/>
    <property type="match status" value="1"/>
</dbReference>